<dbReference type="InterPro" id="IPR031168">
    <property type="entry name" value="G_TrmE"/>
</dbReference>
<dbReference type="InterPro" id="IPR006073">
    <property type="entry name" value="GTP-bd"/>
</dbReference>
<dbReference type="SUPFAM" id="SSF103025">
    <property type="entry name" value="Folate-binding domain"/>
    <property type="match status" value="1"/>
</dbReference>
<name>A0A3B1DC04_9ZZZZ</name>
<dbReference type="InterPro" id="IPR027417">
    <property type="entry name" value="P-loop_NTPase"/>
</dbReference>
<dbReference type="GO" id="GO:0003924">
    <property type="term" value="F:GTPase activity"/>
    <property type="evidence" value="ECO:0007669"/>
    <property type="project" value="InterPro"/>
</dbReference>
<evidence type="ECO:0000256" key="1">
    <source>
        <dbReference type="ARBA" id="ARBA00011043"/>
    </source>
</evidence>
<feature type="coiled-coil region" evidence="5">
    <location>
        <begin position="193"/>
        <end position="220"/>
    </location>
</feature>
<dbReference type="HAMAP" id="MF_00379">
    <property type="entry name" value="GTPase_MnmE"/>
    <property type="match status" value="1"/>
</dbReference>
<dbReference type="InterPro" id="IPR027368">
    <property type="entry name" value="MnmE_dom2"/>
</dbReference>
<dbReference type="InterPro" id="IPR027266">
    <property type="entry name" value="TrmE/GcvT-like"/>
</dbReference>
<keyword evidence="2" id="KW-0819">tRNA processing</keyword>
<dbReference type="PANTHER" id="PTHR42714:SF2">
    <property type="entry name" value="TRNA MODIFICATION GTPASE GTPBP3, MITOCHONDRIAL"/>
    <property type="match status" value="1"/>
</dbReference>
<keyword evidence="3" id="KW-0547">Nucleotide-binding</keyword>
<evidence type="ECO:0000313" key="9">
    <source>
        <dbReference type="EMBL" id="VAX40376.1"/>
    </source>
</evidence>
<dbReference type="EMBL" id="UOGL01000434">
    <property type="protein sequence ID" value="VAX40376.1"/>
    <property type="molecule type" value="Genomic_DNA"/>
</dbReference>
<keyword evidence="5" id="KW-0175">Coiled coil</keyword>
<feature type="domain" description="G" evidence="6">
    <location>
        <begin position="225"/>
        <end position="341"/>
    </location>
</feature>
<accession>A0A3B1DC04</accession>
<dbReference type="CDD" id="cd04164">
    <property type="entry name" value="trmE"/>
    <property type="match status" value="1"/>
</dbReference>
<dbReference type="GO" id="GO:0005525">
    <property type="term" value="F:GTP binding"/>
    <property type="evidence" value="ECO:0007669"/>
    <property type="project" value="UniProtKB-KW"/>
</dbReference>
<proteinExistence type="inferred from homology"/>
<dbReference type="GO" id="GO:0005829">
    <property type="term" value="C:cytosol"/>
    <property type="evidence" value="ECO:0007669"/>
    <property type="project" value="TreeGrafter"/>
</dbReference>
<dbReference type="NCBIfam" id="TIGR00450">
    <property type="entry name" value="mnmE_trmE_thdF"/>
    <property type="match status" value="1"/>
</dbReference>
<keyword evidence="4" id="KW-0342">GTP-binding</keyword>
<gene>
    <name evidence="9" type="ORF">MNBD_PLANCTO02-2834</name>
</gene>
<evidence type="ECO:0000259" key="7">
    <source>
        <dbReference type="Pfam" id="PF10396"/>
    </source>
</evidence>
<dbReference type="GO" id="GO:0002098">
    <property type="term" value="P:tRNA wobble uridine modification"/>
    <property type="evidence" value="ECO:0007669"/>
    <property type="project" value="TreeGrafter"/>
</dbReference>
<dbReference type="Pfam" id="PF12631">
    <property type="entry name" value="MnmE_helical"/>
    <property type="match status" value="1"/>
</dbReference>
<dbReference type="InterPro" id="IPR018948">
    <property type="entry name" value="GTP-bd_TrmE_N"/>
</dbReference>
<dbReference type="CDD" id="cd14858">
    <property type="entry name" value="TrmE_N"/>
    <property type="match status" value="1"/>
</dbReference>
<dbReference type="SUPFAM" id="SSF116878">
    <property type="entry name" value="TrmE connector domain"/>
    <property type="match status" value="1"/>
</dbReference>
<dbReference type="InterPro" id="IPR004520">
    <property type="entry name" value="GTPase_MnmE"/>
</dbReference>
<dbReference type="NCBIfam" id="TIGR00231">
    <property type="entry name" value="small_GTP"/>
    <property type="match status" value="1"/>
</dbReference>
<evidence type="ECO:0000256" key="5">
    <source>
        <dbReference type="SAM" id="Coils"/>
    </source>
</evidence>
<dbReference type="InterPro" id="IPR005225">
    <property type="entry name" value="Small_GTP-bd"/>
</dbReference>
<comment type="similarity">
    <text evidence="1">Belongs to the TRAFAC class TrmE-Era-EngA-EngB-Septin-like GTPase superfamily. TrmE GTPase family.</text>
</comment>
<sequence length="459" mass="50461">MFDLNETIAALASAPGAAAGGIVRLSGGDVKAVLSRLFTFDDLSRWNSTHRASTHTGHISLKDFETPLPVTVYLWNSHRSYTGQPMAELHTFGSPPILESLLTELHQQKVRPARPGEFTLRAFLAGRIDLVQAEAVLGVIDAEDHVELNTALQQLAGGISTQLATVQNDLIDLLADLEAGLDFVDEEIEFVSRANLLARLQSAQEELTKLNEQSQSRMRMTGQKKVVLAGLPNAGKSTLFNKLAQREAALVSEISGTTRDYLSTEVCWQGIDIELIDTAGWDEEVSGIDQMAQTQRAEQFDRADLLLWCSTSDDNQHLQEEILLNAKKNNSNSPIMIVHTKQDLVPEKERKTLKQQSVKISAQTGFGIPKLISEIVAQLCLHPEGNKYFAGSTAARCRESLSSAVTSLQNAIKTAQTNLGDEMIAIELRDVLERLGHILGTVYTDDILDRIFSKFCIGK</sequence>
<evidence type="ECO:0000259" key="8">
    <source>
        <dbReference type="Pfam" id="PF12631"/>
    </source>
</evidence>
<dbReference type="InterPro" id="IPR025867">
    <property type="entry name" value="MnmE_helical"/>
</dbReference>
<evidence type="ECO:0000256" key="3">
    <source>
        <dbReference type="ARBA" id="ARBA00022741"/>
    </source>
</evidence>
<dbReference type="GO" id="GO:0030488">
    <property type="term" value="P:tRNA methylation"/>
    <property type="evidence" value="ECO:0007669"/>
    <property type="project" value="TreeGrafter"/>
</dbReference>
<dbReference type="Gene3D" id="1.20.120.430">
    <property type="entry name" value="tRNA modification GTPase MnmE domain 2"/>
    <property type="match status" value="1"/>
</dbReference>
<evidence type="ECO:0000256" key="4">
    <source>
        <dbReference type="ARBA" id="ARBA00023134"/>
    </source>
</evidence>
<organism evidence="9">
    <name type="scientific">hydrothermal vent metagenome</name>
    <dbReference type="NCBI Taxonomy" id="652676"/>
    <lineage>
        <taxon>unclassified sequences</taxon>
        <taxon>metagenomes</taxon>
        <taxon>ecological metagenomes</taxon>
    </lineage>
</organism>
<reference evidence="9" key="1">
    <citation type="submission" date="2018-06" db="EMBL/GenBank/DDBJ databases">
        <authorList>
            <person name="Zhirakovskaya E."/>
        </authorList>
    </citation>
    <scope>NUCLEOTIDE SEQUENCE</scope>
</reference>
<evidence type="ECO:0000256" key="2">
    <source>
        <dbReference type="ARBA" id="ARBA00022694"/>
    </source>
</evidence>
<dbReference type="PANTHER" id="PTHR42714">
    <property type="entry name" value="TRNA MODIFICATION GTPASE GTPBP3"/>
    <property type="match status" value="1"/>
</dbReference>
<feature type="domain" description="MnmE helical" evidence="8">
    <location>
        <begin position="130"/>
        <end position="456"/>
    </location>
</feature>
<evidence type="ECO:0000259" key="6">
    <source>
        <dbReference type="Pfam" id="PF01926"/>
    </source>
</evidence>
<dbReference type="Gene3D" id="3.30.1360.120">
    <property type="entry name" value="Probable tRNA modification gtpase trme, domain 1"/>
    <property type="match status" value="1"/>
</dbReference>
<protein>
    <submittedName>
        <fullName evidence="9">tRNA-5-carboxymethylaminomethyl-2-thiouridine(34) synthesis protein MnmE</fullName>
    </submittedName>
</protein>
<dbReference type="AlphaFoldDB" id="A0A3B1DC04"/>
<dbReference type="Pfam" id="PF01926">
    <property type="entry name" value="MMR_HSR1"/>
    <property type="match status" value="1"/>
</dbReference>
<dbReference type="Pfam" id="PF10396">
    <property type="entry name" value="TrmE_N"/>
    <property type="match status" value="1"/>
</dbReference>
<feature type="domain" description="GTP-binding protein TrmE N-terminal" evidence="7">
    <location>
        <begin position="7"/>
        <end position="127"/>
    </location>
</feature>
<dbReference type="Gene3D" id="3.40.50.300">
    <property type="entry name" value="P-loop containing nucleotide triphosphate hydrolases"/>
    <property type="match status" value="1"/>
</dbReference>
<dbReference type="SUPFAM" id="SSF52540">
    <property type="entry name" value="P-loop containing nucleoside triphosphate hydrolases"/>
    <property type="match status" value="1"/>
</dbReference>